<dbReference type="EMBL" id="BJZT01000066">
    <property type="protein sequence ID" value="GEP01893.1"/>
    <property type="molecule type" value="Genomic_DNA"/>
</dbReference>
<gene>
    <name evidence="2" type="ORF">MHA02_42800</name>
</gene>
<sequence length="151" mass="16154">MTAPASRRSVLCGLTALPLVGGAALAGAEVAAAGSPALVRLVERYEAIDRAINVETDRLDDLSWQPSHDTHTRLCRLGGQLRRRIACHPSVSMSDVLLKARAYAATIDPAEDWASMQETFASRDGHAYDEDLAEAVVLDIIRLSGFPTAVA</sequence>
<dbReference type="RefSeq" id="WP_147082587.1">
    <property type="nucleotide sequence ID" value="NZ_BJZT01000066.1"/>
</dbReference>
<dbReference type="PROSITE" id="PS51318">
    <property type="entry name" value="TAT"/>
    <property type="match status" value="1"/>
</dbReference>
<dbReference type="AlphaFoldDB" id="A0A512IW53"/>
<keyword evidence="3" id="KW-1185">Reference proteome</keyword>
<evidence type="ECO:0000313" key="3">
    <source>
        <dbReference type="Proteomes" id="UP000321258"/>
    </source>
</evidence>
<evidence type="ECO:0000256" key="1">
    <source>
        <dbReference type="SAM" id="SignalP"/>
    </source>
</evidence>
<evidence type="ECO:0000313" key="2">
    <source>
        <dbReference type="EMBL" id="GEP01893.1"/>
    </source>
</evidence>
<protein>
    <submittedName>
        <fullName evidence="2">Uncharacterized protein</fullName>
    </submittedName>
</protein>
<dbReference type="InterPro" id="IPR006311">
    <property type="entry name" value="TAT_signal"/>
</dbReference>
<comment type="caution">
    <text evidence="2">The sequence shown here is derived from an EMBL/GenBank/DDBJ whole genome shotgun (WGS) entry which is preliminary data.</text>
</comment>
<keyword evidence="1" id="KW-0732">Signal</keyword>
<proteinExistence type="predicted"/>
<name>A0A512IW53_9HYPH</name>
<feature type="signal peptide" evidence="1">
    <location>
        <begin position="1"/>
        <end position="26"/>
    </location>
</feature>
<accession>A0A512IW53</accession>
<reference evidence="2 3" key="1">
    <citation type="submission" date="2019-07" db="EMBL/GenBank/DDBJ databases">
        <title>Whole genome shotgun sequence of Methylobacterium haplocladii NBRC 107714.</title>
        <authorList>
            <person name="Hosoyama A."/>
            <person name="Uohara A."/>
            <person name="Ohji S."/>
            <person name="Ichikawa N."/>
        </authorList>
    </citation>
    <scope>NUCLEOTIDE SEQUENCE [LARGE SCALE GENOMIC DNA]</scope>
    <source>
        <strain evidence="2 3">NBRC 107714</strain>
    </source>
</reference>
<organism evidence="2 3">
    <name type="scientific">Methylobacterium haplocladii</name>
    <dbReference type="NCBI Taxonomy" id="1176176"/>
    <lineage>
        <taxon>Bacteria</taxon>
        <taxon>Pseudomonadati</taxon>
        <taxon>Pseudomonadota</taxon>
        <taxon>Alphaproteobacteria</taxon>
        <taxon>Hyphomicrobiales</taxon>
        <taxon>Methylobacteriaceae</taxon>
        <taxon>Methylobacterium</taxon>
    </lineage>
</organism>
<feature type="chain" id="PRO_5021835012" evidence="1">
    <location>
        <begin position="27"/>
        <end position="151"/>
    </location>
</feature>
<dbReference type="Proteomes" id="UP000321258">
    <property type="component" value="Unassembled WGS sequence"/>
</dbReference>